<keyword evidence="1" id="KW-1133">Transmembrane helix</keyword>
<keyword evidence="1" id="KW-0812">Transmembrane</keyword>
<protein>
    <submittedName>
        <fullName evidence="2">Uncharacterized protein</fullName>
    </submittedName>
</protein>
<keyword evidence="3" id="KW-1185">Reference proteome</keyword>
<keyword evidence="1" id="KW-0472">Membrane</keyword>
<gene>
    <name evidence="2" type="ORF">Fmac_026421</name>
</gene>
<dbReference type="AlphaFoldDB" id="A0ABD1LEU4"/>
<evidence type="ECO:0000313" key="2">
    <source>
        <dbReference type="EMBL" id="KAL2322042.1"/>
    </source>
</evidence>
<comment type="caution">
    <text evidence="2">The sequence shown here is derived from an EMBL/GenBank/DDBJ whole genome shotgun (WGS) entry which is preliminary data.</text>
</comment>
<proteinExistence type="predicted"/>
<name>A0ABD1LEU4_9FABA</name>
<sequence>MGRGGGPPPSKGLGSARPYREAAAGALFPLGLLQSLSHILLAIISIYLREFQRKKIQVVAKTKMLVVVVEKKVVESGVVEFKRRLSLWSKRDIRRKRVE</sequence>
<organism evidence="2 3">
    <name type="scientific">Flemingia macrophylla</name>
    <dbReference type="NCBI Taxonomy" id="520843"/>
    <lineage>
        <taxon>Eukaryota</taxon>
        <taxon>Viridiplantae</taxon>
        <taxon>Streptophyta</taxon>
        <taxon>Embryophyta</taxon>
        <taxon>Tracheophyta</taxon>
        <taxon>Spermatophyta</taxon>
        <taxon>Magnoliopsida</taxon>
        <taxon>eudicotyledons</taxon>
        <taxon>Gunneridae</taxon>
        <taxon>Pentapetalae</taxon>
        <taxon>rosids</taxon>
        <taxon>fabids</taxon>
        <taxon>Fabales</taxon>
        <taxon>Fabaceae</taxon>
        <taxon>Papilionoideae</taxon>
        <taxon>50 kb inversion clade</taxon>
        <taxon>NPAAA clade</taxon>
        <taxon>indigoferoid/millettioid clade</taxon>
        <taxon>Phaseoleae</taxon>
        <taxon>Flemingia</taxon>
    </lineage>
</organism>
<reference evidence="2 3" key="1">
    <citation type="submission" date="2024-08" db="EMBL/GenBank/DDBJ databases">
        <title>Insights into the chromosomal genome structure of Flemingia macrophylla.</title>
        <authorList>
            <person name="Ding Y."/>
            <person name="Zhao Y."/>
            <person name="Bi W."/>
            <person name="Wu M."/>
            <person name="Zhao G."/>
            <person name="Gong Y."/>
            <person name="Li W."/>
            <person name="Zhang P."/>
        </authorList>
    </citation>
    <scope>NUCLEOTIDE SEQUENCE [LARGE SCALE GENOMIC DNA]</scope>
    <source>
        <strain evidence="2">DYQJB</strain>
        <tissue evidence="2">Leaf</tissue>
    </source>
</reference>
<dbReference type="Proteomes" id="UP001603857">
    <property type="component" value="Unassembled WGS sequence"/>
</dbReference>
<accession>A0ABD1LEU4</accession>
<dbReference type="EMBL" id="JBGMDY010000009">
    <property type="protein sequence ID" value="KAL2322042.1"/>
    <property type="molecule type" value="Genomic_DNA"/>
</dbReference>
<evidence type="ECO:0000256" key="1">
    <source>
        <dbReference type="SAM" id="Phobius"/>
    </source>
</evidence>
<feature type="transmembrane region" description="Helical" evidence="1">
    <location>
        <begin position="26"/>
        <end position="48"/>
    </location>
</feature>
<evidence type="ECO:0000313" key="3">
    <source>
        <dbReference type="Proteomes" id="UP001603857"/>
    </source>
</evidence>